<dbReference type="Pfam" id="PF04892">
    <property type="entry name" value="VanZ"/>
    <property type="match status" value="1"/>
</dbReference>
<keyword evidence="4" id="KW-1185">Reference proteome</keyword>
<accession>A0ABQ2AJD1</accession>
<evidence type="ECO:0000313" key="3">
    <source>
        <dbReference type="EMBL" id="GGH91048.1"/>
    </source>
</evidence>
<dbReference type="PANTHER" id="PTHR36834">
    <property type="entry name" value="MEMBRANE PROTEIN-RELATED"/>
    <property type="match status" value="1"/>
</dbReference>
<dbReference type="PANTHER" id="PTHR36834:SF1">
    <property type="entry name" value="INTEGRAL MEMBRANE PROTEIN"/>
    <property type="match status" value="1"/>
</dbReference>
<dbReference type="EMBL" id="BMFW01000002">
    <property type="protein sequence ID" value="GGH91048.1"/>
    <property type="molecule type" value="Genomic_DNA"/>
</dbReference>
<feature type="domain" description="VanZ-like" evidence="2">
    <location>
        <begin position="11"/>
        <end position="113"/>
    </location>
</feature>
<reference evidence="4" key="1">
    <citation type="journal article" date="2019" name="Int. J. Syst. Evol. Microbiol.">
        <title>The Global Catalogue of Microorganisms (GCM) 10K type strain sequencing project: providing services to taxonomists for standard genome sequencing and annotation.</title>
        <authorList>
            <consortium name="The Broad Institute Genomics Platform"/>
            <consortium name="The Broad Institute Genome Sequencing Center for Infectious Disease"/>
            <person name="Wu L."/>
            <person name="Ma J."/>
        </authorList>
    </citation>
    <scope>NUCLEOTIDE SEQUENCE [LARGE SCALE GENOMIC DNA]</scope>
    <source>
        <strain evidence="4">CGMCC 1.12778</strain>
    </source>
</reference>
<gene>
    <name evidence="3" type="ORF">GCM10007170_06280</name>
</gene>
<feature type="transmembrane region" description="Helical" evidence="1">
    <location>
        <begin position="68"/>
        <end position="86"/>
    </location>
</feature>
<proteinExistence type="predicted"/>
<organism evidence="3 4">
    <name type="scientific">Arthrobacter liuii</name>
    <dbReference type="NCBI Taxonomy" id="1476996"/>
    <lineage>
        <taxon>Bacteria</taxon>
        <taxon>Bacillati</taxon>
        <taxon>Actinomycetota</taxon>
        <taxon>Actinomycetes</taxon>
        <taxon>Micrococcales</taxon>
        <taxon>Micrococcaceae</taxon>
        <taxon>Arthrobacter</taxon>
    </lineage>
</organism>
<sequence length="131" mass="14416">MAFVAFWPTPVDQPFGEQLAKALNFLQFHGIPQWFNYNFVEKSANIGLFLPVGFVAALAFPNTRWWQIGAFGMLISGFIELGQLLFLHSRVASPSDVMTNTSGAVIGALLAVLATQKGRPAAFRQRASQEQ</sequence>
<feature type="transmembrane region" description="Helical" evidence="1">
    <location>
        <begin position="98"/>
        <end position="116"/>
    </location>
</feature>
<name>A0ABQ2AJD1_9MICC</name>
<keyword evidence="1" id="KW-1133">Transmembrane helix</keyword>
<evidence type="ECO:0000256" key="1">
    <source>
        <dbReference type="SAM" id="Phobius"/>
    </source>
</evidence>
<keyword evidence="1" id="KW-0812">Transmembrane</keyword>
<evidence type="ECO:0000313" key="4">
    <source>
        <dbReference type="Proteomes" id="UP000643279"/>
    </source>
</evidence>
<dbReference type="InterPro" id="IPR006976">
    <property type="entry name" value="VanZ-like"/>
</dbReference>
<protein>
    <recommendedName>
        <fullName evidence="2">VanZ-like domain-containing protein</fullName>
    </recommendedName>
</protein>
<keyword evidence="1" id="KW-0472">Membrane</keyword>
<comment type="caution">
    <text evidence="3">The sequence shown here is derived from an EMBL/GenBank/DDBJ whole genome shotgun (WGS) entry which is preliminary data.</text>
</comment>
<feature type="transmembrane region" description="Helical" evidence="1">
    <location>
        <begin position="44"/>
        <end position="61"/>
    </location>
</feature>
<dbReference type="InterPro" id="IPR053150">
    <property type="entry name" value="Teicoplanin_resist-assoc"/>
</dbReference>
<evidence type="ECO:0000259" key="2">
    <source>
        <dbReference type="Pfam" id="PF04892"/>
    </source>
</evidence>
<dbReference type="Proteomes" id="UP000643279">
    <property type="component" value="Unassembled WGS sequence"/>
</dbReference>